<accession>A0A0W0TVD8</accession>
<evidence type="ECO:0000313" key="3">
    <source>
        <dbReference type="Proteomes" id="UP000054773"/>
    </source>
</evidence>
<dbReference type="PATRIC" id="fig|448.7.peg.316"/>
<name>A0A0W0TVD8_LEGER</name>
<comment type="caution">
    <text evidence="2">The sequence shown here is derived from an EMBL/GenBank/DDBJ whole genome shotgun (WGS) entry which is preliminary data.</text>
</comment>
<evidence type="ECO:0000259" key="1">
    <source>
        <dbReference type="Pfam" id="PF01702"/>
    </source>
</evidence>
<dbReference type="Gene3D" id="3.20.20.105">
    <property type="entry name" value="Queuine tRNA-ribosyltransferase-like"/>
    <property type="match status" value="1"/>
</dbReference>
<organism evidence="2 3">
    <name type="scientific">Legionella erythra</name>
    <dbReference type="NCBI Taxonomy" id="448"/>
    <lineage>
        <taxon>Bacteria</taxon>
        <taxon>Pseudomonadati</taxon>
        <taxon>Pseudomonadota</taxon>
        <taxon>Gammaproteobacteria</taxon>
        <taxon>Legionellales</taxon>
        <taxon>Legionellaceae</taxon>
        <taxon>Legionella</taxon>
    </lineage>
</organism>
<dbReference type="Proteomes" id="UP000054773">
    <property type="component" value="Unassembled WGS sequence"/>
</dbReference>
<proteinExistence type="predicted"/>
<dbReference type="PANTHER" id="PTHR46064">
    <property type="entry name" value="QUEUINE TRNA-RIBOSYLTRANSFERASE ACCESSORY SUBUNIT 2"/>
    <property type="match status" value="1"/>
</dbReference>
<dbReference type="GO" id="GO:0016740">
    <property type="term" value="F:transferase activity"/>
    <property type="evidence" value="ECO:0007669"/>
    <property type="project" value="UniProtKB-KW"/>
</dbReference>
<dbReference type="PANTHER" id="PTHR46064:SF1">
    <property type="entry name" value="QUEUINE TRNA-RIBOSYLTRANSFERASE ACCESSORY SUBUNIT 2"/>
    <property type="match status" value="1"/>
</dbReference>
<dbReference type="EMBL" id="LNYA01000003">
    <property type="protein sequence ID" value="KTC99400.1"/>
    <property type="molecule type" value="Genomic_DNA"/>
</dbReference>
<dbReference type="RefSeq" id="WP_058525481.1">
    <property type="nucleotide sequence ID" value="NZ_CAAAHY010000001.1"/>
</dbReference>
<gene>
    <name evidence="2" type="primary">tgt</name>
    <name evidence="2" type="ORF">Lery_0301</name>
</gene>
<keyword evidence="3" id="KW-1185">Reference proteome</keyword>
<protein>
    <submittedName>
        <fullName evidence="2">Queuine tRNA-ribosyltransferase</fullName>
    </submittedName>
</protein>
<reference evidence="2 3" key="1">
    <citation type="submission" date="2015-11" db="EMBL/GenBank/DDBJ databases">
        <title>Genomic analysis of 38 Legionella species identifies large and diverse effector repertoires.</title>
        <authorList>
            <person name="Burstein D."/>
            <person name="Amaro F."/>
            <person name="Zusman T."/>
            <person name="Lifshitz Z."/>
            <person name="Cohen O."/>
            <person name="Gilbert J.A."/>
            <person name="Pupko T."/>
            <person name="Shuman H.A."/>
            <person name="Segal G."/>
        </authorList>
    </citation>
    <scope>NUCLEOTIDE SEQUENCE [LARGE SCALE GENOMIC DNA]</scope>
    <source>
        <strain evidence="2 3">SE-32A-C8</strain>
    </source>
</reference>
<dbReference type="InterPro" id="IPR002616">
    <property type="entry name" value="tRNA_ribo_trans-like"/>
</dbReference>
<evidence type="ECO:0000313" key="2">
    <source>
        <dbReference type="EMBL" id="KTC99400.1"/>
    </source>
</evidence>
<dbReference type="InterPro" id="IPR050852">
    <property type="entry name" value="Queuine_tRNA-ribosyltrfase"/>
</dbReference>
<keyword evidence="2" id="KW-0808">Transferase</keyword>
<dbReference type="SUPFAM" id="SSF51713">
    <property type="entry name" value="tRNA-guanine transglycosylase"/>
    <property type="match status" value="1"/>
</dbReference>
<dbReference type="GO" id="GO:0006400">
    <property type="term" value="P:tRNA modification"/>
    <property type="evidence" value="ECO:0007669"/>
    <property type="project" value="InterPro"/>
</dbReference>
<dbReference type="AlphaFoldDB" id="A0A0W0TVD8"/>
<sequence length="237" mass="26636">MTNTARLVPVLTSHAGSCLTLNNWQQAGITLGALYLDALLMKPGLDFLKSQGNLKSYYPWSGELVLNASTLHENKAGLYRVRSQYDGEIIEMDAPAIIALMLALKPDYIVLSQSLKNQCQFLQPEWQGIRLLSVEEGSYHYQNRLADFLADKSKAGLIEADFPAEDAMQGRIYDQGQAINLLDNQYSQDFTALSTGCTCPVCPQGYTRAYFHHLLQHTPLLAQRFLIQHNVHYCQNH</sequence>
<dbReference type="InterPro" id="IPR036511">
    <property type="entry name" value="TGT-like_sf"/>
</dbReference>
<dbReference type="STRING" id="448.Lery_0301"/>
<dbReference type="Pfam" id="PF01702">
    <property type="entry name" value="TGT"/>
    <property type="match status" value="1"/>
</dbReference>
<feature type="domain" description="tRNA-guanine(15) transglycosylase-like" evidence="1">
    <location>
        <begin position="162"/>
        <end position="236"/>
    </location>
</feature>
<dbReference type="OrthoDB" id="5647128at2"/>